<dbReference type="InterPro" id="IPR003439">
    <property type="entry name" value="ABC_transporter-like_ATP-bd"/>
</dbReference>
<organism evidence="14 15">
    <name type="scientific">Jezberella montanilacus</name>
    <dbReference type="NCBI Taxonomy" id="323426"/>
    <lineage>
        <taxon>Bacteria</taxon>
        <taxon>Pseudomonadati</taxon>
        <taxon>Pseudomonadota</taxon>
        <taxon>Betaproteobacteria</taxon>
        <taxon>Burkholderiales</taxon>
        <taxon>Alcaligenaceae</taxon>
        <taxon>Jezberella</taxon>
    </lineage>
</organism>
<keyword evidence="4 11" id="KW-0812">Transmembrane</keyword>
<dbReference type="OrthoDB" id="8554730at2"/>
<keyword evidence="9" id="KW-0445">Lipid transport</keyword>
<dbReference type="GO" id="GO:0005524">
    <property type="term" value="F:ATP binding"/>
    <property type="evidence" value="ECO:0007669"/>
    <property type="project" value="UniProtKB-KW"/>
</dbReference>
<evidence type="ECO:0000256" key="9">
    <source>
        <dbReference type="ARBA" id="ARBA00023055"/>
    </source>
</evidence>
<keyword evidence="10 11" id="KW-0472">Membrane</keyword>
<dbReference type="Pfam" id="PF00664">
    <property type="entry name" value="ABC_membrane"/>
    <property type="match status" value="1"/>
</dbReference>
<feature type="transmembrane region" description="Helical" evidence="11">
    <location>
        <begin position="66"/>
        <end position="87"/>
    </location>
</feature>
<protein>
    <submittedName>
        <fullName evidence="14">ATP-binding cassette subfamily B protein</fullName>
    </submittedName>
</protein>
<evidence type="ECO:0000256" key="4">
    <source>
        <dbReference type="ARBA" id="ARBA00022692"/>
    </source>
</evidence>
<feature type="domain" description="ABC transporter" evidence="12">
    <location>
        <begin position="344"/>
        <end position="578"/>
    </location>
</feature>
<keyword evidence="2" id="KW-0813">Transport</keyword>
<dbReference type="InterPro" id="IPR017871">
    <property type="entry name" value="ABC_transporter-like_CS"/>
</dbReference>
<dbReference type="InterPro" id="IPR003593">
    <property type="entry name" value="AAA+_ATPase"/>
</dbReference>
<feature type="transmembrane region" description="Helical" evidence="11">
    <location>
        <begin position="253"/>
        <end position="275"/>
    </location>
</feature>
<evidence type="ECO:0000256" key="7">
    <source>
        <dbReference type="ARBA" id="ARBA00022967"/>
    </source>
</evidence>
<keyword evidence="3" id="KW-1003">Cell membrane</keyword>
<name>A0A2T0XEU4_9BURK</name>
<evidence type="ECO:0000259" key="13">
    <source>
        <dbReference type="PROSITE" id="PS50929"/>
    </source>
</evidence>
<dbReference type="PROSITE" id="PS00211">
    <property type="entry name" value="ABC_TRANSPORTER_1"/>
    <property type="match status" value="1"/>
</dbReference>
<dbReference type="GO" id="GO:0005886">
    <property type="term" value="C:plasma membrane"/>
    <property type="evidence" value="ECO:0007669"/>
    <property type="project" value="UniProtKB-SubCell"/>
</dbReference>
<feature type="transmembrane region" description="Helical" evidence="11">
    <location>
        <begin position="135"/>
        <end position="161"/>
    </location>
</feature>
<accession>A0A2T0XEU4</accession>
<keyword evidence="5" id="KW-0547">Nucleotide-binding</keyword>
<evidence type="ECO:0000259" key="12">
    <source>
        <dbReference type="PROSITE" id="PS50893"/>
    </source>
</evidence>
<dbReference type="EMBL" id="PVTV01000014">
    <property type="protein sequence ID" value="PRY97463.1"/>
    <property type="molecule type" value="Genomic_DNA"/>
</dbReference>
<evidence type="ECO:0000256" key="1">
    <source>
        <dbReference type="ARBA" id="ARBA00004651"/>
    </source>
</evidence>
<dbReference type="FunFam" id="3.40.50.300:FF:000221">
    <property type="entry name" value="Multidrug ABC transporter ATP-binding protein"/>
    <property type="match status" value="1"/>
</dbReference>
<dbReference type="Gene3D" id="3.40.50.300">
    <property type="entry name" value="P-loop containing nucleotide triphosphate hydrolases"/>
    <property type="match status" value="1"/>
</dbReference>
<dbReference type="SMART" id="SM00382">
    <property type="entry name" value="AAA"/>
    <property type="match status" value="1"/>
</dbReference>
<dbReference type="GO" id="GO:0016887">
    <property type="term" value="F:ATP hydrolysis activity"/>
    <property type="evidence" value="ECO:0007669"/>
    <property type="project" value="InterPro"/>
</dbReference>
<evidence type="ECO:0000313" key="15">
    <source>
        <dbReference type="Proteomes" id="UP000238308"/>
    </source>
</evidence>
<evidence type="ECO:0000256" key="10">
    <source>
        <dbReference type="ARBA" id="ARBA00023136"/>
    </source>
</evidence>
<keyword evidence="8 11" id="KW-1133">Transmembrane helix</keyword>
<dbReference type="AlphaFoldDB" id="A0A2T0XEU4"/>
<dbReference type="Pfam" id="PF00005">
    <property type="entry name" value="ABC_tran"/>
    <property type="match status" value="1"/>
</dbReference>
<evidence type="ECO:0000313" key="14">
    <source>
        <dbReference type="EMBL" id="PRY97463.1"/>
    </source>
</evidence>
<dbReference type="PANTHER" id="PTHR43394:SF1">
    <property type="entry name" value="ATP-BINDING CASSETTE SUB-FAMILY B MEMBER 10, MITOCHONDRIAL"/>
    <property type="match status" value="1"/>
</dbReference>
<evidence type="ECO:0000256" key="5">
    <source>
        <dbReference type="ARBA" id="ARBA00022741"/>
    </source>
</evidence>
<keyword evidence="15" id="KW-1185">Reference proteome</keyword>
<evidence type="ECO:0000256" key="8">
    <source>
        <dbReference type="ARBA" id="ARBA00022989"/>
    </source>
</evidence>
<comment type="caution">
    <text evidence="14">The sequence shown here is derived from an EMBL/GenBank/DDBJ whole genome shotgun (WGS) entry which is preliminary data.</text>
</comment>
<dbReference type="InterPro" id="IPR039421">
    <property type="entry name" value="Type_1_exporter"/>
</dbReference>
<dbReference type="InterPro" id="IPR011527">
    <property type="entry name" value="ABC1_TM_dom"/>
</dbReference>
<dbReference type="GO" id="GO:0015421">
    <property type="term" value="F:ABC-type oligopeptide transporter activity"/>
    <property type="evidence" value="ECO:0007669"/>
    <property type="project" value="TreeGrafter"/>
</dbReference>
<evidence type="ECO:0000256" key="6">
    <source>
        <dbReference type="ARBA" id="ARBA00022840"/>
    </source>
</evidence>
<comment type="subcellular location">
    <subcellularLocation>
        <location evidence="1">Cell membrane</location>
        <topology evidence="1">Multi-pass membrane protein</topology>
    </subcellularLocation>
</comment>
<dbReference type="PROSITE" id="PS50893">
    <property type="entry name" value="ABC_TRANSPORTER_2"/>
    <property type="match status" value="1"/>
</dbReference>
<dbReference type="SUPFAM" id="SSF52540">
    <property type="entry name" value="P-loop containing nucleoside triphosphate hydrolases"/>
    <property type="match status" value="1"/>
</dbReference>
<sequence length="593" mass="66314">MNFIQIYKRVLQQLGEDTRLAWWLSIANVALVLALFAEPVLFGRIIDSLSQLTSQQLATAWATTAPYLTAWVCFGLFEILCASFLALQTDRLAHRRRHLVLRHFFEHVLQLPASHYNQMHSGRLMKIMLQGVDSLWALWLGFFRDHFSSFIALIVLIPLTFYINWRMAWLLVLLCAIFAYLSVYIVRKTQRLQREVEQHHSDLAERANDTLGNIALVQSFARVKDEVNAIKGISGRVLSAQFPVLSWWAIVRVLTRVSTTLTVLSIITLGIWLFAQGLTTVGEIVTFISIATLVIGRLEQTAQFINRLAGDAPRLQEFFDVLDTTPHIQDSPTARDVKRFQGRIEFDAVTFSYGNQRNALVNLSFVIEPGQTVALVGESGAGKSTALALLYRTFDPDSGTIKIDGIDIREIKLDSLRGNIGVVFQEAMLFNRSIAENLAIGAPDATKEQMVQATQAAEAYDFITRSANGFDSVIGERGRSLSGGERQRLSIARAMLKDPPILILDEATSALDSGTESKLLRALDVVIKNRTTLVIAHRLSTIRGADKILVLDHGKLIESGTFDELMALNGNFAQRAREQFDLSSEHTIRDATR</sequence>
<keyword evidence="6 14" id="KW-0067">ATP-binding</keyword>
<dbReference type="Gene3D" id="1.20.1560.10">
    <property type="entry name" value="ABC transporter type 1, transmembrane domain"/>
    <property type="match status" value="1"/>
</dbReference>
<reference evidence="14 15" key="1">
    <citation type="submission" date="2018-03" db="EMBL/GenBank/DDBJ databases">
        <title>Genomic Encyclopedia of Type Strains, Phase III (KMG-III): the genomes of soil and plant-associated and newly described type strains.</title>
        <authorList>
            <person name="Whitman W."/>
        </authorList>
    </citation>
    <scope>NUCLEOTIDE SEQUENCE [LARGE SCALE GENOMIC DNA]</scope>
    <source>
        <strain evidence="14 15">MWH-P2sevCIIIb</strain>
    </source>
</reference>
<evidence type="ECO:0000256" key="3">
    <source>
        <dbReference type="ARBA" id="ARBA00022475"/>
    </source>
</evidence>
<dbReference type="PANTHER" id="PTHR43394">
    <property type="entry name" value="ATP-DEPENDENT PERMEASE MDL1, MITOCHONDRIAL"/>
    <property type="match status" value="1"/>
</dbReference>
<dbReference type="SUPFAM" id="SSF90123">
    <property type="entry name" value="ABC transporter transmembrane region"/>
    <property type="match status" value="1"/>
</dbReference>
<dbReference type="GO" id="GO:0006869">
    <property type="term" value="P:lipid transport"/>
    <property type="evidence" value="ECO:0007669"/>
    <property type="project" value="UniProtKB-KW"/>
</dbReference>
<dbReference type="CDD" id="cd18562">
    <property type="entry name" value="ABC_6TM_NdvA_beta-glucan_exporter_like"/>
    <property type="match status" value="1"/>
</dbReference>
<dbReference type="InterPro" id="IPR027417">
    <property type="entry name" value="P-loop_NTPase"/>
</dbReference>
<keyword evidence="7" id="KW-1278">Translocase</keyword>
<dbReference type="NCBIfam" id="NF010178">
    <property type="entry name" value="PRK13657.1"/>
    <property type="match status" value="1"/>
</dbReference>
<dbReference type="RefSeq" id="WP_106227779.1">
    <property type="nucleotide sequence ID" value="NZ_PVTV01000014.1"/>
</dbReference>
<dbReference type="InterPro" id="IPR036640">
    <property type="entry name" value="ABC1_TM_sf"/>
</dbReference>
<feature type="domain" description="ABC transmembrane type-1" evidence="13">
    <location>
        <begin position="22"/>
        <end position="310"/>
    </location>
</feature>
<dbReference type="PROSITE" id="PS50929">
    <property type="entry name" value="ABC_TM1F"/>
    <property type="match status" value="1"/>
</dbReference>
<evidence type="ECO:0000256" key="2">
    <source>
        <dbReference type="ARBA" id="ARBA00022448"/>
    </source>
</evidence>
<proteinExistence type="predicted"/>
<evidence type="ECO:0000256" key="11">
    <source>
        <dbReference type="SAM" id="Phobius"/>
    </source>
</evidence>
<feature type="transmembrane region" description="Helical" evidence="11">
    <location>
        <begin position="20"/>
        <end position="46"/>
    </location>
</feature>
<feature type="transmembrane region" description="Helical" evidence="11">
    <location>
        <begin position="167"/>
        <end position="186"/>
    </location>
</feature>
<gene>
    <name evidence="14" type="ORF">BCM14_1923</name>
</gene>
<dbReference type="Proteomes" id="UP000238308">
    <property type="component" value="Unassembled WGS sequence"/>
</dbReference>